<dbReference type="RefSeq" id="WP_048494616.1">
    <property type="nucleotide sequence ID" value="NZ_LFBU01000001.1"/>
</dbReference>
<feature type="signal peptide" evidence="1">
    <location>
        <begin position="1"/>
        <end position="22"/>
    </location>
</feature>
<evidence type="ECO:0000313" key="3">
    <source>
        <dbReference type="Proteomes" id="UP000036102"/>
    </source>
</evidence>
<evidence type="ECO:0000313" key="2">
    <source>
        <dbReference type="EMBL" id="KMQ74410.1"/>
    </source>
</evidence>
<name>A0A0J7LZU2_9GAMM</name>
<feature type="chain" id="PRO_5005291279" description="SoxXA-binding protein SoxK" evidence="1">
    <location>
        <begin position="23"/>
        <end position="101"/>
    </location>
</feature>
<evidence type="ECO:0000256" key="1">
    <source>
        <dbReference type="SAM" id="SignalP"/>
    </source>
</evidence>
<keyword evidence="3" id="KW-1185">Reference proteome</keyword>
<organism evidence="2 3">
    <name type="scientific">Marinobacter subterrani</name>
    <dbReference type="NCBI Taxonomy" id="1658765"/>
    <lineage>
        <taxon>Bacteria</taxon>
        <taxon>Pseudomonadati</taxon>
        <taxon>Pseudomonadota</taxon>
        <taxon>Gammaproteobacteria</taxon>
        <taxon>Pseudomonadales</taxon>
        <taxon>Marinobacteraceae</taxon>
        <taxon>Marinobacter</taxon>
    </lineage>
</organism>
<keyword evidence="1" id="KW-0732">Signal</keyword>
<gene>
    <name evidence="2" type="ORF">Msub_10593</name>
</gene>
<dbReference type="STRING" id="1658765.Msub_10593"/>
<dbReference type="AlphaFoldDB" id="A0A0J7LZU2"/>
<accession>A0A0J7LZU2</accession>
<comment type="caution">
    <text evidence="2">The sequence shown here is derived from an EMBL/GenBank/DDBJ whole genome shotgun (WGS) entry which is preliminary data.</text>
</comment>
<sequence length="101" mass="10988">MNKPLLTIGISLALFAPLSAQAGPKEDFNDLYAKAQSTHHDAGTFQWTVTSDRLKAAKSAADNGDYEKAKSMAREALNLAEASVAQREQQQKVWRNVAIGN</sequence>
<reference evidence="2 3" key="1">
    <citation type="submission" date="2015-06" db="EMBL/GenBank/DDBJ databases">
        <title>Marinobacter subterrani, a genetically tractable neutrophilic iron-oxidizing strain isolated from the Soudan Iron Mine.</title>
        <authorList>
            <person name="Bonis B.M."/>
            <person name="Gralnick J.A."/>
        </authorList>
    </citation>
    <scope>NUCLEOTIDE SEQUENCE [LARGE SCALE GENOMIC DNA]</scope>
    <source>
        <strain evidence="2 3">JG233</strain>
    </source>
</reference>
<evidence type="ECO:0008006" key="4">
    <source>
        <dbReference type="Google" id="ProtNLM"/>
    </source>
</evidence>
<dbReference type="OrthoDB" id="6369244at2"/>
<dbReference type="Proteomes" id="UP000036102">
    <property type="component" value="Unassembled WGS sequence"/>
</dbReference>
<proteinExistence type="predicted"/>
<protein>
    <recommendedName>
        <fullName evidence="4">SoxXA-binding protein SoxK</fullName>
    </recommendedName>
</protein>
<dbReference type="EMBL" id="LFBU01000001">
    <property type="protein sequence ID" value="KMQ74410.1"/>
    <property type="molecule type" value="Genomic_DNA"/>
</dbReference>
<dbReference type="PATRIC" id="fig|1658765.3.peg.585"/>